<evidence type="ECO:0000256" key="1">
    <source>
        <dbReference type="ARBA" id="ARBA00004651"/>
    </source>
</evidence>
<evidence type="ECO:0000256" key="3">
    <source>
        <dbReference type="ARBA" id="ARBA00022692"/>
    </source>
</evidence>
<sequence length="662" mass="74717">MLIQHYIRQLNQTLLRQIIAAVLILFVSRILFFAAIVDADILAGRGMDFLRSSLVGVLFDLKTAAFMFLPMLLIGLGFALWRPQHFPRFYRFEPVYAKFIFFLIVLASIGNYLYYTSYGNHYDLFLFGVFDDDTEAIMSSAMEDFPLFRMIGASILISLFASRWLVGRRPLGEPTGSGRWWHSILSLAVITIYIGLAQAAILSEPKERDQVKVSDYPVINKTTPNALVALGWATIDYQKQGEFEPISDAEVTAQMEKVLGQPTPEYQTPANAYLEKNQPHVVFALMEGMGTSMMLEDDPQKTDLLRALRPAFESDFVFQRFVAGASATIDSMAMMLFHSNVPTLSHSVAKHVPLASSAVLPYKKAGYETVYITVGDAHWRNLDNYLPLQGFDRMIDDKAIIKAFPEAAAHLDTWGLPDEYGYRMAEKVLAEATKPTFIFILTITNHPPYHLPDNYQAKPVEVTPRIQTLLGPMKDDAANLLLTYQYANDMLGQFIARIKASPLANRTVIAASGDHRVRYLAIRTPTEQAIAMGVPFYLYVPKPILASRAYGYDNKRIGSHRDIFPTLYNVSLSDADYVSLGGDDLLSINGVDNIGYNATRTVTEDGVYDNNLPEYLYPWQGMTFYNQTQARHNPNSTWAAEYRKLQDYYLRSQVADKIPQDE</sequence>
<feature type="transmembrane region" description="Helical" evidence="6">
    <location>
        <begin position="63"/>
        <end position="83"/>
    </location>
</feature>
<feature type="transmembrane region" description="Helical" evidence="6">
    <location>
        <begin position="95"/>
        <end position="115"/>
    </location>
</feature>
<comment type="subcellular location">
    <subcellularLocation>
        <location evidence="1">Cell membrane</location>
        <topology evidence="1">Multi-pass membrane protein</topology>
    </subcellularLocation>
</comment>
<dbReference type="PANTHER" id="PTHR47371">
    <property type="entry name" value="LIPOTEICHOIC ACID SYNTHASE"/>
    <property type="match status" value="1"/>
</dbReference>
<dbReference type="Pfam" id="PF00884">
    <property type="entry name" value="Sulfatase"/>
    <property type="match status" value="1"/>
</dbReference>
<reference evidence="8" key="1">
    <citation type="submission" date="2021-11" db="EMBL/GenBank/DDBJ databases">
        <authorList>
            <person name="Rodrigo-Torres L."/>
            <person name="Arahal R. D."/>
            <person name="Lucena T."/>
        </authorList>
    </citation>
    <scope>NUCLEOTIDE SEQUENCE</scope>
    <source>
        <strain evidence="8">CECT 7929</strain>
    </source>
</reference>
<organism evidence="8 9">
    <name type="scientific">Vibrio stylophorae</name>
    <dbReference type="NCBI Taxonomy" id="659351"/>
    <lineage>
        <taxon>Bacteria</taxon>
        <taxon>Pseudomonadati</taxon>
        <taxon>Pseudomonadota</taxon>
        <taxon>Gammaproteobacteria</taxon>
        <taxon>Vibrionales</taxon>
        <taxon>Vibrionaceae</taxon>
        <taxon>Vibrio</taxon>
    </lineage>
</organism>
<dbReference type="InterPro" id="IPR000917">
    <property type="entry name" value="Sulfatase_N"/>
</dbReference>
<dbReference type="RefSeq" id="WP_237467694.1">
    <property type="nucleotide sequence ID" value="NZ_CAKLDI010000001.1"/>
</dbReference>
<keyword evidence="4 6" id="KW-1133">Transmembrane helix</keyword>
<keyword evidence="5 6" id="KW-0472">Membrane</keyword>
<dbReference type="SUPFAM" id="SSF53649">
    <property type="entry name" value="Alkaline phosphatase-like"/>
    <property type="match status" value="1"/>
</dbReference>
<protein>
    <recommendedName>
        <fullName evidence="7">Sulfatase N-terminal domain-containing protein</fullName>
    </recommendedName>
</protein>
<evidence type="ECO:0000256" key="2">
    <source>
        <dbReference type="ARBA" id="ARBA00022475"/>
    </source>
</evidence>
<feature type="domain" description="Sulfatase N-terminal" evidence="7">
    <location>
        <begin position="279"/>
        <end position="568"/>
    </location>
</feature>
<evidence type="ECO:0000256" key="5">
    <source>
        <dbReference type="ARBA" id="ARBA00023136"/>
    </source>
</evidence>
<keyword evidence="2" id="KW-1003">Cell membrane</keyword>
<dbReference type="InterPro" id="IPR050448">
    <property type="entry name" value="OpgB/LTA_synthase_biosynth"/>
</dbReference>
<dbReference type="CDD" id="cd16015">
    <property type="entry name" value="LTA_synthase"/>
    <property type="match status" value="1"/>
</dbReference>
<evidence type="ECO:0000259" key="7">
    <source>
        <dbReference type="Pfam" id="PF00884"/>
    </source>
</evidence>
<feature type="transmembrane region" description="Helical" evidence="6">
    <location>
        <begin position="147"/>
        <end position="166"/>
    </location>
</feature>
<dbReference type="Proteomes" id="UP000838672">
    <property type="component" value="Unassembled WGS sequence"/>
</dbReference>
<accession>A0ABM8ZWH4</accession>
<feature type="transmembrane region" description="Helical" evidence="6">
    <location>
        <begin position="178"/>
        <end position="202"/>
    </location>
</feature>
<evidence type="ECO:0000313" key="8">
    <source>
        <dbReference type="EMBL" id="CAH0534683.1"/>
    </source>
</evidence>
<evidence type="ECO:0000256" key="4">
    <source>
        <dbReference type="ARBA" id="ARBA00022989"/>
    </source>
</evidence>
<name>A0ABM8ZWH4_9VIBR</name>
<dbReference type="InterPro" id="IPR017850">
    <property type="entry name" value="Alkaline_phosphatase_core_sf"/>
</dbReference>
<gene>
    <name evidence="8" type="ORF">VST7929_02633</name>
</gene>
<dbReference type="Gene3D" id="3.40.720.10">
    <property type="entry name" value="Alkaline Phosphatase, subunit A"/>
    <property type="match status" value="1"/>
</dbReference>
<keyword evidence="9" id="KW-1185">Reference proteome</keyword>
<dbReference type="PANTHER" id="PTHR47371:SF3">
    <property type="entry name" value="PHOSPHOGLYCEROL TRANSFERASE I"/>
    <property type="match status" value="1"/>
</dbReference>
<feature type="transmembrane region" description="Helical" evidence="6">
    <location>
        <begin position="21"/>
        <end position="43"/>
    </location>
</feature>
<keyword evidence="3 6" id="KW-0812">Transmembrane</keyword>
<proteinExistence type="predicted"/>
<dbReference type="EMBL" id="CAKLDI010000001">
    <property type="protein sequence ID" value="CAH0534683.1"/>
    <property type="molecule type" value="Genomic_DNA"/>
</dbReference>
<evidence type="ECO:0000256" key="6">
    <source>
        <dbReference type="SAM" id="Phobius"/>
    </source>
</evidence>
<evidence type="ECO:0000313" key="9">
    <source>
        <dbReference type="Proteomes" id="UP000838672"/>
    </source>
</evidence>
<comment type="caution">
    <text evidence="8">The sequence shown here is derived from an EMBL/GenBank/DDBJ whole genome shotgun (WGS) entry which is preliminary data.</text>
</comment>